<accession>F8PB78</accession>
<reference evidence="2" key="1">
    <citation type="submission" date="2011-04" db="EMBL/GenBank/DDBJ databases">
        <title>Evolution of plant cell wall degrading machinery underlies the functional diversity of forest fungi.</title>
        <authorList>
            <consortium name="US DOE Joint Genome Institute (JGI-PGF)"/>
            <person name="Eastwood D.C."/>
            <person name="Floudas D."/>
            <person name="Binder M."/>
            <person name="Majcherczyk A."/>
            <person name="Schneider P."/>
            <person name="Aerts A."/>
            <person name="Asiegbu F.O."/>
            <person name="Baker S.E."/>
            <person name="Barry K."/>
            <person name="Bendiksby M."/>
            <person name="Blumentritt M."/>
            <person name="Coutinho P.M."/>
            <person name="Cullen D."/>
            <person name="Cullen D."/>
            <person name="Gathman A."/>
            <person name="Goodell B."/>
            <person name="Henrissat B."/>
            <person name="Ihrmark K."/>
            <person name="Kauserud H."/>
            <person name="Kohler A."/>
            <person name="LaButti K."/>
            <person name="Lapidus A."/>
            <person name="Lavin J.L."/>
            <person name="Lee Y.-H."/>
            <person name="Lindquist E."/>
            <person name="Lilly W."/>
            <person name="Lucas S."/>
            <person name="Morin E."/>
            <person name="Murat C."/>
            <person name="Oguiza J.A."/>
            <person name="Park J."/>
            <person name="Pisabarro A.G."/>
            <person name="Riley R."/>
            <person name="Rosling A."/>
            <person name="Salamov A."/>
            <person name="Schmidt O."/>
            <person name="Schmutz J."/>
            <person name="Skrede I."/>
            <person name="Stenlid J."/>
            <person name="Wiebenga A."/>
            <person name="Xie X."/>
            <person name="Kues U."/>
            <person name="Hibbett D.S."/>
            <person name="Hoffmeister D."/>
            <person name="Hogberg N."/>
            <person name="Martin F."/>
            <person name="Grigoriev I.V."/>
            <person name="Watkinson S.C."/>
        </authorList>
    </citation>
    <scope>NUCLEOTIDE SEQUENCE</scope>
    <source>
        <strain evidence="2">S7.9</strain>
    </source>
</reference>
<proteinExistence type="predicted"/>
<dbReference type="PROSITE" id="PS50404">
    <property type="entry name" value="GST_NTER"/>
    <property type="match status" value="1"/>
</dbReference>
<dbReference type="SUPFAM" id="SSF52833">
    <property type="entry name" value="Thioredoxin-like"/>
    <property type="match status" value="1"/>
</dbReference>
<organism>
    <name type="scientific">Serpula lacrymans var. lacrymans (strain S7.9)</name>
    <name type="common">Dry rot fungus</name>
    <dbReference type="NCBI Taxonomy" id="578457"/>
    <lineage>
        <taxon>Eukaryota</taxon>
        <taxon>Fungi</taxon>
        <taxon>Dikarya</taxon>
        <taxon>Basidiomycota</taxon>
        <taxon>Agaricomycotina</taxon>
        <taxon>Agaricomycetes</taxon>
        <taxon>Agaricomycetidae</taxon>
        <taxon>Boletales</taxon>
        <taxon>Coniophorineae</taxon>
        <taxon>Serpulaceae</taxon>
        <taxon>Serpula</taxon>
    </lineage>
</organism>
<gene>
    <name evidence="2" type="ORF">SERLADRAFT_479047</name>
</gene>
<dbReference type="CDD" id="cd00570">
    <property type="entry name" value="GST_N_family"/>
    <property type="match status" value="1"/>
</dbReference>
<dbReference type="AlphaFoldDB" id="F8PB78"/>
<dbReference type="PRINTS" id="PR01625">
    <property type="entry name" value="GSTRNSFRASEO"/>
</dbReference>
<sequence>EDTHDIAVSTFKQITLYTAKVCPYAQRVELALAEAKADFKSYQIDLQNKPEWYAPQVNPASKVPAIAYGGPNVSPDTPSPDSIKIAESLVLLEFIADLYPSAHLLPTDPVARAQTRFFIDAVSTKFAPAYVGFVVRGESYETVLKAFEAIQSLLPNEESPKFAVAGQYTIADAAIAPFAARLRLSVENEIGVFAPGEGAKLIKELKTPKYARFFNYVESLFQRDSFKATFDEEYVKSVFLKRFNALRAEK</sequence>
<evidence type="ECO:0000259" key="1">
    <source>
        <dbReference type="PROSITE" id="PS50404"/>
    </source>
</evidence>
<dbReference type="SFLD" id="SFLDS00019">
    <property type="entry name" value="Glutathione_Transferase_(cytos"/>
    <property type="match status" value="1"/>
</dbReference>
<dbReference type="PANTHER" id="PTHR43968:SF6">
    <property type="entry name" value="GLUTATHIONE S-TRANSFERASE OMEGA"/>
    <property type="match status" value="1"/>
</dbReference>
<dbReference type="InterPro" id="IPR004045">
    <property type="entry name" value="Glutathione_S-Trfase_N"/>
</dbReference>
<dbReference type="Gene3D" id="3.40.30.10">
    <property type="entry name" value="Glutaredoxin"/>
    <property type="match status" value="1"/>
</dbReference>
<name>F8PB78_SERL9</name>
<dbReference type="OrthoDB" id="202840at2759"/>
<dbReference type="PANTHER" id="PTHR43968">
    <property type="match status" value="1"/>
</dbReference>
<dbReference type="EMBL" id="GL945443">
    <property type="protein sequence ID" value="EGO19518.1"/>
    <property type="molecule type" value="Genomic_DNA"/>
</dbReference>
<dbReference type="GeneID" id="18821279"/>
<dbReference type="Gene3D" id="1.20.1050.10">
    <property type="match status" value="1"/>
</dbReference>
<dbReference type="SUPFAM" id="SSF47616">
    <property type="entry name" value="GST C-terminal domain-like"/>
    <property type="match status" value="1"/>
</dbReference>
<evidence type="ECO:0000313" key="2">
    <source>
        <dbReference type="EMBL" id="EGO19518.1"/>
    </source>
</evidence>
<protein>
    <recommendedName>
        <fullName evidence="1">GST N-terminal domain-containing protein</fullName>
    </recommendedName>
</protein>
<dbReference type="GO" id="GO:0098754">
    <property type="term" value="P:detoxification"/>
    <property type="evidence" value="ECO:0007669"/>
    <property type="project" value="UniProtKB-ARBA"/>
</dbReference>
<dbReference type="InterPro" id="IPR036249">
    <property type="entry name" value="Thioredoxin-like_sf"/>
</dbReference>
<dbReference type="InterPro" id="IPR036282">
    <property type="entry name" value="Glutathione-S-Trfase_C_sf"/>
</dbReference>
<dbReference type="Proteomes" id="UP000008064">
    <property type="component" value="Unassembled WGS sequence"/>
</dbReference>
<dbReference type="InterPro" id="IPR005442">
    <property type="entry name" value="GST_omega"/>
</dbReference>
<feature type="non-terminal residue" evidence="2">
    <location>
        <position position="1"/>
    </location>
</feature>
<dbReference type="SFLD" id="SFLDG00358">
    <property type="entry name" value="Main_(cytGST)"/>
    <property type="match status" value="1"/>
</dbReference>
<dbReference type="Pfam" id="PF13417">
    <property type="entry name" value="GST_N_3"/>
    <property type="match status" value="1"/>
</dbReference>
<dbReference type="InterPro" id="IPR050983">
    <property type="entry name" value="GST_Omega/HSP26"/>
</dbReference>
<dbReference type="RefSeq" id="XP_007323651.1">
    <property type="nucleotide sequence ID" value="XM_007323589.1"/>
</dbReference>
<dbReference type="HOGENOM" id="CLU_066075_0_0_1"/>
<feature type="domain" description="GST N-terminal" evidence="1">
    <location>
        <begin position="12"/>
        <end position="103"/>
    </location>
</feature>
<dbReference type="KEGG" id="sla:SERLADRAFT_479047"/>
<dbReference type="GO" id="GO:0004364">
    <property type="term" value="F:glutathione transferase activity"/>
    <property type="evidence" value="ECO:0007669"/>
    <property type="project" value="InterPro"/>
</dbReference>
<dbReference type="InterPro" id="IPR040079">
    <property type="entry name" value="Glutathione_S-Trfase"/>
</dbReference>
<dbReference type="GO" id="GO:0005737">
    <property type="term" value="C:cytoplasm"/>
    <property type="evidence" value="ECO:0007669"/>
    <property type="project" value="InterPro"/>
</dbReference>